<accession>A0AC34RFV7</accession>
<dbReference type="Proteomes" id="UP000887576">
    <property type="component" value="Unplaced"/>
</dbReference>
<evidence type="ECO:0000313" key="2">
    <source>
        <dbReference type="WBParaSite" id="JU765_v2.g6550.t1"/>
    </source>
</evidence>
<dbReference type="WBParaSite" id="JU765_v2.g6550.t1">
    <property type="protein sequence ID" value="JU765_v2.g6550.t1"/>
    <property type="gene ID" value="JU765_v2.g6550"/>
</dbReference>
<reference evidence="2" key="1">
    <citation type="submission" date="2022-11" db="UniProtKB">
        <authorList>
            <consortium name="WormBaseParasite"/>
        </authorList>
    </citation>
    <scope>IDENTIFICATION</scope>
</reference>
<name>A0AC34RFV7_9BILA</name>
<evidence type="ECO:0000313" key="1">
    <source>
        <dbReference type="Proteomes" id="UP000887576"/>
    </source>
</evidence>
<proteinExistence type="predicted"/>
<sequence length="451" mass="51147">MSDCASVTAESPVKVDVPMPSVEDDYVEPKALVCFHSFCKNCIDNNIANGMITCPKCNVTMELGVVGAGGLLTDYGLVGLLASKSKADSIDACQGCMKSKDLSGKCNQCGFICNNCQSDHSHMLMFRDHVIEQYENNSSSVDVMHCMNHDLTAHIGHSIFLAKDIYSQHVQRVQTMLIQTKEKVSRMMEESEKLNDVYGQLQSCYKSAYSNTDNIADLIIKETNEFKSNAQSLLDAIYERWRKDAQLICQEYKKFAEKGVSMNDFAERLLEHSDMLGFLFFSELLNTKMTSFMQFDESTISSMVHREFFHDIINIKEDDVFSKMSDIQADDAVQKVEEELSDAAQKLDQMNFIIQKSNYEIDTWKGMVKELNEKITEKENIVFDMNNQVESSKKCILKLQSKKNRVLRLVQLCSSLYADIFKEAVQLKPVTDLEDLVPLFLIGKEAKNGVF</sequence>
<organism evidence="1 2">
    <name type="scientific">Panagrolaimus sp. JU765</name>
    <dbReference type="NCBI Taxonomy" id="591449"/>
    <lineage>
        <taxon>Eukaryota</taxon>
        <taxon>Metazoa</taxon>
        <taxon>Ecdysozoa</taxon>
        <taxon>Nematoda</taxon>
        <taxon>Chromadorea</taxon>
        <taxon>Rhabditida</taxon>
        <taxon>Tylenchina</taxon>
        <taxon>Panagrolaimomorpha</taxon>
        <taxon>Panagrolaimoidea</taxon>
        <taxon>Panagrolaimidae</taxon>
        <taxon>Panagrolaimus</taxon>
    </lineage>
</organism>
<protein>
    <submittedName>
        <fullName evidence="2">Zinc finger C3HC4 RING-type domain-containing protein</fullName>
    </submittedName>
</protein>